<proteinExistence type="predicted"/>
<organism evidence="2 3">
    <name type="scientific">Prorocentrum cordatum</name>
    <dbReference type="NCBI Taxonomy" id="2364126"/>
    <lineage>
        <taxon>Eukaryota</taxon>
        <taxon>Sar</taxon>
        <taxon>Alveolata</taxon>
        <taxon>Dinophyceae</taxon>
        <taxon>Prorocentrales</taxon>
        <taxon>Prorocentraceae</taxon>
        <taxon>Prorocentrum</taxon>
    </lineage>
</organism>
<protein>
    <submittedName>
        <fullName evidence="2">Uncharacterized protein</fullName>
    </submittedName>
</protein>
<feature type="non-terminal residue" evidence="2">
    <location>
        <position position="1"/>
    </location>
</feature>
<keyword evidence="3" id="KW-1185">Reference proteome</keyword>
<evidence type="ECO:0000256" key="1">
    <source>
        <dbReference type="SAM" id="MobiDB-lite"/>
    </source>
</evidence>
<evidence type="ECO:0000313" key="3">
    <source>
        <dbReference type="Proteomes" id="UP001189429"/>
    </source>
</evidence>
<feature type="region of interest" description="Disordered" evidence="1">
    <location>
        <begin position="1"/>
        <end position="85"/>
    </location>
</feature>
<evidence type="ECO:0000313" key="2">
    <source>
        <dbReference type="EMBL" id="CAK0911101.1"/>
    </source>
</evidence>
<feature type="compositionally biased region" description="Pro residues" evidence="1">
    <location>
        <begin position="71"/>
        <end position="83"/>
    </location>
</feature>
<reference evidence="2" key="1">
    <citation type="submission" date="2023-10" db="EMBL/GenBank/DDBJ databases">
        <authorList>
            <person name="Chen Y."/>
            <person name="Shah S."/>
            <person name="Dougan E. K."/>
            <person name="Thang M."/>
            <person name="Chan C."/>
        </authorList>
    </citation>
    <scope>NUCLEOTIDE SEQUENCE [LARGE SCALE GENOMIC DNA]</scope>
</reference>
<dbReference type="Proteomes" id="UP001189429">
    <property type="component" value="Unassembled WGS sequence"/>
</dbReference>
<feature type="compositionally biased region" description="Basic and acidic residues" evidence="1">
    <location>
        <begin position="39"/>
        <end position="48"/>
    </location>
</feature>
<sequence>CPRTATPACVAVQRRIGASGSHRRLTEARTGGSSGPGRPRGEAPRGLEDQPPPPHGDGRVGSRGREEGQPRPAPPPRPGPPSPWQVCAEAARGLLLAVRQARPMLQACGPRPCGWGGPHESAELAEEPEKQVSPDGEVTYEWSGVLARRRLGAESAAGP</sequence>
<accession>A0ABN9YE57</accession>
<feature type="compositionally biased region" description="Basic and acidic residues" evidence="1">
    <location>
        <begin position="56"/>
        <end position="69"/>
    </location>
</feature>
<gene>
    <name evidence="2" type="ORF">PCOR1329_LOCUS85085</name>
</gene>
<name>A0ABN9YE57_9DINO</name>
<comment type="caution">
    <text evidence="2">The sequence shown here is derived from an EMBL/GenBank/DDBJ whole genome shotgun (WGS) entry which is preliminary data.</text>
</comment>
<dbReference type="EMBL" id="CAUYUJ010022520">
    <property type="protein sequence ID" value="CAK0911101.1"/>
    <property type="molecule type" value="Genomic_DNA"/>
</dbReference>